<dbReference type="PANTHER" id="PTHR32295:SF154">
    <property type="entry name" value="PROTEIN IQ-DOMAIN 32"/>
    <property type="match status" value="1"/>
</dbReference>
<feature type="region of interest" description="Disordered" evidence="3">
    <location>
        <begin position="660"/>
        <end position="845"/>
    </location>
</feature>
<sequence length="845" mass="92698">MGKSPNSCFKIISCGAESTDADDELLPPESKQSSDKRRWSFRKRSARHQVPSNTVISEPQFVGANKEIPEATTDKFYPVKDSSVPEKYPVVEKENVTEPLSSAVSHLEKPSSEEQKSETTSLAFAAVNSGSSSVVEQANETVPFSSAAVDPEVKVTSDTGEITTSTDVSLQEKVAVIIQAAARRFLAQRELQKLKYVVKLQCAVRGHLVRSQAIGTLRCVQAIAKMQTLVRARRAHQFQLLQKCTEQGKVDEEFHNDLVKRSSDIKSNKTNSTMEKLLSNGFARQLLESTPKTTRTRIICDPLRHDSSWQWLERWMTVISSKVGQEQNLNCIDDYQGQEKISNSTYGELDVIPVEASVLSGSNMPAQKSSAAKGDGDLKIDYFGNFESQASAIVSVQNFSFSAEGDKEHSEVEEFIGMKEENIGQTVGGKESTDAGSQSKHDNYPNCMEYVKEDLNRTTETDASDLADTEGKKSDLGSKKIRNPAFAAVQAKFEELSSAPQPVKSVSVWRDTAVESKPNYSQVVSVAKDTDASSTLNLSTQNSTTQIAASECGTEISISSTLDSPDRSETDGGEIVLEIGTSGEGNHNLNTVGGEAFNAESIKTEERILSSASDETKAQRPNHNDENTVTAIDSLNVEEQPVEIITPGIWSEQENLKMQAYRLSPEGSPRNHMTVPESHDTPSSQVSIQSKTSKSESSNMPSQKSKSKSRSKKSPSTIKSDLDDKSSNKHLLRDAKNGNRQSSFAAAKTDHTDDETRRSSTTSLPSYMQATESARAKAHGSLSLKSSPDVHDKDNHLKKRHSLPIGDEKKDSSPRVQRSASQTLQSSKRNSSHSPQTSSERRWQR</sequence>
<feature type="compositionally biased region" description="Basic and acidic residues" evidence="3">
    <location>
        <begin position="106"/>
        <end position="117"/>
    </location>
</feature>
<name>A0A5P1F6Q3_ASPOF</name>
<dbReference type="AlphaFoldDB" id="A0A5P1F6Q3"/>
<evidence type="ECO:0000313" key="5">
    <source>
        <dbReference type="Proteomes" id="UP000243459"/>
    </source>
</evidence>
<dbReference type="InterPro" id="IPR000048">
    <property type="entry name" value="IQ_motif_EF-hand-BS"/>
</dbReference>
<organism evidence="4 5">
    <name type="scientific">Asparagus officinalis</name>
    <name type="common">Garden asparagus</name>
    <dbReference type="NCBI Taxonomy" id="4686"/>
    <lineage>
        <taxon>Eukaryota</taxon>
        <taxon>Viridiplantae</taxon>
        <taxon>Streptophyta</taxon>
        <taxon>Embryophyta</taxon>
        <taxon>Tracheophyta</taxon>
        <taxon>Spermatophyta</taxon>
        <taxon>Magnoliopsida</taxon>
        <taxon>Liliopsida</taxon>
        <taxon>Asparagales</taxon>
        <taxon>Asparagaceae</taxon>
        <taxon>Asparagoideae</taxon>
        <taxon>Asparagus</taxon>
    </lineage>
</organism>
<feature type="compositionally biased region" description="Basic and acidic residues" evidence="3">
    <location>
        <begin position="720"/>
        <end position="737"/>
    </location>
</feature>
<dbReference type="OrthoDB" id="1747078at2759"/>
<comment type="similarity">
    <text evidence="2">Belongs to the IQD family.</text>
</comment>
<feature type="region of interest" description="Disordered" evidence="3">
    <location>
        <begin position="19"/>
        <end position="50"/>
    </location>
</feature>
<protein>
    <submittedName>
        <fullName evidence="4">Uncharacterized protein</fullName>
    </submittedName>
</protein>
<dbReference type="Gramene" id="ONK72170">
    <property type="protein sequence ID" value="ONK72170"/>
    <property type="gene ID" value="A4U43_C04F16510"/>
</dbReference>
<proteinExistence type="inferred from homology"/>
<gene>
    <name evidence="4" type="ORF">A4U43_C04F16510</name>
</gene>
<evidence type="ECO:0000256" key="3">
    <source>
        <dbReference type="SAM" id="MobiDB-lite"/>
    </source>
</evidence>
<dbReference type="EMBL" id="CM007384">
    <property type="protein sequence ID" value="ONK72170.1"/>
    <property type="molecule type" value="Genomic_DNA"/>
</dbReference>
<reference evidence="5" key="1">
    <citation type="journal article" date="2017" name="Nat. Commun.">
        <title>The asparagus genome sheds light on the origin and evolution of a young Y chromosome.</title>
        <authorList>
            <person name="Harkess A."/>
            <person name="Zhou J."/>
            <person name="Xu C."/>
            <person name="Bowers J.E."/>
            <person name="Van der Hulst R."/>
            <person name="Ayyampalayam S."/>
            <person name="Mercati F."/>
            <person name="Riccardi P."/>
            <person name="McKain M.R."/>
            <person name="Kakrana A."/>
            <person name="Tang H."/>
            <person name="Ray J."/>
            <person name="Groenendijk J."/>
            <person name="Arikit S."/>
            <person name="Mathioni S.M."/>
            <person name="Nakano M."/>
            <person name="Shan H."/>
            <person name="Telgmann-Rauber A."/>
            <person name="Kanno A."/>
            <person name="Yue Z."/>
            <person name="Chen H."/>
            <person name="Li W."/>
            <person name="Chen Y."/>
            <person name="Xu X."/>
            <person name="Zhang Y."/>
            <person name="Luo S."/>
            <person name="Chen H."/>
            <person name="Gao J."/>
            <person name="Mao Z."/>
            <person name="Pires J.C."/>
            <person name="Luo M."/>
            <person name="Kudrna D."/>
            <person name="Wing R.A."/>
            <person name="Meyers B.C."/>
            <person name="Yi K."/>
            <person name="Kong H."/>
            <person name="Lavrijsen P."/>
            <person name="Sunseri F."/>
            <person name="Falavigna A."/>
            <person name="Ye Y."/>
            <person name="Leebens-Mack J.H."/>
            <person name="Chen G."/>
        </authorList>
    </citation>
    <scope>NUCLEOTIDE SEQUENCE [LARGE SCALE GENOMIC DNA]</scope>
    <source>
        <strain evidence="5">cv. DH0086</strain>
    </source>
</reference>
<dbReference type="PROSITE" id="PS50096">
    <property type="entry name" value="IQ"/>
    <property type="match status" value="2"/>
</dbReference>
<dbReference type="Proteomes" id="UP000243459">
    <property type="component" value="Chromosome 4"/>
</dbReference>
<keyword evidence="5" id="KW-1185">Reference proteome</keyword>
<evidence type="ECO:0000256" key="1">
    <source>
        <dbReference type="ARBA" id="ARBA00022860"/>
    </source>
</evidence>
<dbReference type="Gene3D" id="1.20.5.190">
    <property type="match status" value="1"/>
</dbReference>
<dbReference type="OMA" id="EVSACIP"/>
<feature type="compositionally biased region" description="Low complexity" evidence="3">
    <location>
        <begin position="687"/>
        <end position="704"/>
    </location>
</feature>
<feature type="compositionally biased region" description="Polar residues" evidence="3">
    <location>
        <begin position="814"/>
        <end position="838"/>
    </location>
</feature>
<evidence type="ECO:0000256" key="2">
    <source>
        <dbReference type="ARBA" id="ARBA00024341"/>
    </source>
</evidence>
<dbReference type="PANTHER" id="PTHR32295">
    <property type="entry name" value="IQ-DOMAIN 5-RELATED"/>
    <property type="match status" value="1"/>
</dbReference>
<feature type="region of interest" description="Disordered" evidence="3">
    <location>
        <begin position="426"/>
        <end position="445"/>
    </location>
</feature>
<feature type="region of interest" description="Disordered" evidence="3">
    <location>
        <begin position="608"/>
        <end position="630"/>
    </location>
</feature>
<feature type="compositionally biased region" description="Basic and acidic residues" evidence="3">
    <location>
        <begin position="608"/>
        <end position="626"/>
    </location>
</feature>
<keyword evidence="1" id="KW-0112">Calmodulin-binding</keyword>
<dbReference type="GO" id="GO:0005516">
    <property type="term" value="F:calmodulin binding"/>
    <property type="evidence" value="ECO:0007669"/>
    <property type="project" value="UniProtKB-KW"/>
</dbReference>
<feature type="region of interest" description="Disordered" evidence="3">
    <location>
        <begin position="92"/>
        <end position="120"/>
    </location>
</feature>
<evidence type="ECO:0000313" key="4">
    <source>
        <dbReference type="EMBL" id="ONK72170.1"/>
    </source>
</evidence>
<dbReference type="SMART" id="SM00015">
    <property type="entry name" value="IQ"/>
    <property type="match status" value="2"/>
</dbReference>
<accession>A0A5P1F6Q3</accession>
<feature type="compositionally biased region" description="Basic and acidic residues" evidence="3">
    <location>
        <begin position="748"/>
        <end position="758"/>
    </location>
</feature>
<dbReference type="Pfam" id="PF00612">
    <property type="entry name" value="IQ"/>
    <property type="match status" value="2"/>
</dbReference>